<dbReference type="KEGG" id="hch:HCH_05783"/>
<organism evidence="3 4">
    <name type="scientific">Hahella chejuensis (strain KCTC 2396)</name>
    <dbReference type="NCBI Taxonomy" id="349521"/>
    <lineage>
        <taxon>Bacteria</taxon>
        <taxon>Pseudomonadati</taxon>
        <taxon>Pseudomonadota</taxon>
        <taxon>Gammaproteobacteria</taxon>
        <taxon>Oceanospirillales</taxon>
        <taxon>Hahellaceae</taxon>
        <taxon>Hahella</taxon>
    </lineage>
</organism>
<dbReference type="STRING" id="349521.HCH_05783"/>
<dbReference type="SUPFAM" id="SSF54637">
    <property type="entry name" value="Thioesterase/thiol ester dehydrase-isomerase"/>
    <property type="match status" value="1"/>
</dbReference>
<dbReference type="HOGENOM" id="CLU_089876_5_0_6"/>
<dbReference type="eggNOG" id="COG2050">
    <property type="taxonomic scope" value="Bacteria"/>
</dbReference>
<dbReference type="NCBIfam" id="TIGR00369">
    <property type="entry name" value="unchar_dom_1"/>
    <property type="match status" value="1"/>
</dbReference>
<reference evidence="3 4" key="1">
    <citation type="journal article" date="2005" name="Nucleic Acids Res.">
        <title>Genomic blueprint of Hahella chejuensis, a marine microbe producing an algicidal agent.</title>
        <authorList>
            <person name="Jeong H."/>
            <person name="Yim J.H."/>
            <person name="Lee C."/>
            <person name="Choi S.-H."/>
            <person name="Park Y.K."/>
            <person name="Yoon S.H."/>
            <person name="Hur C.-G."/>
            <person name="Kang H.-Y."/>
            <person name="Kim D."/>
            <person name="Lee H.H."/>
            <person name="Park K.H."/>
            <person name="Park S.-H."/>
            <person name="Park H.-S."/>
            <person name="Lee H.K."/>
            <person name="Oh T.K."/>
            <person name="Kim J.F."/>
        </authorList>
    </citation>
    <scope>NUCLEOTIDE SEQUENCE [LARGE SCALE GENOMIC DNA]</scope>
    <source>
        <strain evidence="3 4">KCTC 2396</strain>
    </source>
</reference>
<keyword evidence="4" id="KW-1185">Reference proteome</keyword>
<dbReference type="RefSeq" id="WP_011399493.1">
    <property type="nucleotide sequence ID" value="NC_007645.1"/>
</dbReference>
<keyword evidence="1" id="KW-0378">Hydrolase</keyword>
<dbReference type="EMBL" id="CP000155">
    <property type="protein sequence ID" value="ABC32434.1"/>
    <property type="molecule type" value="Genomic_DNA"/>
</dbReference>
<dbReference type="InterPro" id="IPR006683">
    <property type="entry name" value="Thioestr_dom"/>
</dbReference>
<sequence length="133" mass="14431">MDIMQVGNRILNEQAFSRLLGTRLMKLEPGAAHLELDIKPEFLQQHGYVHGGVVSYLADNALTFAGGSLFGDALTVEFKINYQRPAQGERLVARAKAETTGKKVVCCTCEIFCLKDGEEVLCASAQGTVLGKV</sequence>
<evidence type="ECO:0000313" key="3">
    <source>
        <dbReference type="EMBL" id="ABC32434.1"/>
    </source>
</evidence>
<dbReference type="Proteomes" id="UP000000238">
    <property type="component" value="Chromosome"/>
</dbReference>
<name>Q2SA90_HAHCH</name>
<dbReference type="GO" id="GO:0016289">
    <property type="term" value="F:acyl-CoA hydrolase activity"/>
    <property type="evidence" value="ECO:0007669"/>
    <property type="project" value="UniProtKB-ARBA"/>
</dbReference>
<feature type="domain" description="Thioesterase" evidence="2">
    <location>
        <begin position="46"/>
        <end position="118"/>
    </location>
</feature>
<accession>Q2SA90</accession>
<dbReference type="AlphaFoldDB" id="Q2SA90"/>
<dbReference type="InterPro" id="IPR029069">
    <property type="entry name" value="HotDog_dom_sf"/>
</dbReference>
<dbReference type="PANTHER" id="PTHR42856:SF1">
    <property type="entry name" value="ACYL-COENZYME A THIOESTERASE PAAI"/>
    <property type="match status" value="1"/>
</dbReference>
<dbReference type="OrthoDB" id="4565299at2"/>
<dbReference type="Pfam" id="PF03061">
    <property type="entry name" value="4HBT"/>
    <property type="match status" value="1"/>
</dbReference>
<dbReference type="PANTHER" id="PTHR42856">
    <property type="entry name" value="ACYL-COENZYME A THIOESTERASE PAAI"/>
    <property type="match status" value="1"/>
</dbReference>
<dbReference type="InterPro" id="IPR052723">
    <property type="entry name" value="Acyl-CoA_thioesterase_PaaI"/>
</dbReference>
<evidence type="ECO:0000313" key="4">
    <source>
        <dbReference type="Proteomes" id="UP000000238"/>
    </source>
</evidence>
<dbReference type="InterPro" id="IPR003736">
    <property type="entry name" value="PAAI_dom"/>
</dbReference>
<protein>
    <submittedName>
        <fullName evidence="3">Uncharacterized protein, possibly involved in aromatic compounds catabolism</fullName>
    </submittedName>
</protein>
<evidence type="ECO:0000256" key="1">
    <source>
        <dbReference type="ARBA" id="ARBA00022801"/>
    </source>
</evidence>
<gene>
    <name evidence="3" type="ordered locus">HCH_05783</name>
</gene>
<proteinExistence type="predicted"/>
<dbReference type="Gene3D" id="3.10.129.10">
    <property type="entry name" value="Hotdog Thioesterase"/>
    <property type="match status" value="1"/>
</dbReference>
<dbReference type="CDD" id="cd03443">
    <property type="entry name" value="PaaI_thioesterase"/>
    <property type="match status" value="1"/>
</dbReference>
<evidence type="ECO:0000259" key="2">
    <source>
        <dbReference type="Pfam" id="PF03061"/>
    </source>
</evidence>